<sequence>MKSSLGLLLSPSVDHVLFSVLGISVSLYALYIEVRKSKDKNYKAACDLSESMSCSRVLTSKYSKGFGMVELLLGKEHFLNLPNCILGIVFYSLQLLLGMIHSSLAVNLLFFTSILSCLGSVYLAIVLFVILKDVCLVCMATYIINGILLFLNYQQYMYATSS</sequence>
<evidence type="ECO:0000313" key="14">
    <source>
        <dbReference type="Proteomes" id="UP000515163"/>
    </source>
</evidence>
<evidence type="ECO:0000256" key="11">
    <source>
        <dbReference type="ARBA" id="ARBA00023284"/>
    </source>
</evidence>
<evidence type="ECO:0000256" key="8">
    <source>
        <dbReference type="ARBA" id="ARBA00023002"/>
    </source>
</evidence>
<feature type="transmembrane region" description="Helical" evidence="12">
    <location>
        <begin position="15"/>
        <end position="34"/>
    </location>
</feature>
<keyword evidence="6" id="KW-0256">Endoplasmic reticulum</keyword>
<evidence type="ECO:0000256" key="9">
    <source>
        <dbReference type="ARBA" id="ARBA00023136"/>
    </source>
</evidence>
<dbReference type="PANTHER" id="PTHR14519:SF5">
    <property type="entry name" value="VITAMIN K EPOXIDE REDUCTASE COMPLEX SUBUNIT 1-LIKE PROTEIN 1"/>
    <property type="match status" value="1"/>
</dbReference>
<dbReference type="GO" id="GO:0048038">
    <property type="term" value="F:quinone binding"/>
    <property type="evidence" value="ECO:0007669"/>
    <property type="project" value="UniProtKB-KW"/>
</dbReference>
<accession>A0A6P8HR82</accession>
<feature type="transmembrane region" description="Helical" evidence="12">
    <location>
        <begin position="106"/>
        <end position="129"/>
    </location>
</feature>
<dbReference type="InterPro" id="IPR038354">
    <property type="entry name" value="VKOR_sf"/>
</dbReference>
<evidence type="ECO:0000313" key="15">
    <source>
        <dbReference type="RefSeq" id="XP_031555145.1"/>
    </source>
</evidence>
<evidence type="ECO:0000256" key="6">
    <source>
        <dbReference type="ARBA" id="ARBA00022824"/>
    </source>
</evidence>
<name>A0A6P8HR82_ACTTE</name>
<dbReference type="OrthoDB" id="17010at2759"/>
<keyword evidence="10" id="KW-1015">Disulfide bond</keyword>
<dbReference type="Pfam" id="PF07884">
    <property type="entry name" value="VKOR"/>
    <property type="match status" value="1"/>
</dbReference>
<reference evidence="15" key="1">
    <citation type="submission" date="2025-08" db="UniProtKB">
        <authorList>
            <consortium name="RefSeq"/>
        </authorList>
    </citation>
    <scope>IDENTIFICATION</scope>
    <source>
        <tissue evidence="15">Tentacle</tissue>
    </source>
</reference>
<evidence type="ECO:0000256" key="1">
    <source>
        <dbReference type="ARBA" id="ARBA00004477"/>
    </source>
</evidence>
<evidence type="ECO:0000259" key="13">
    <source>
        <dbReference type="SMART" id="SM00756"/>
    </source>
</evidence>
<keyword evidence="11" id="KW-0676">Redox-active center</keyword>
<evidence type="ECO:0000256" key="3">
    <source>
        <dbReference type="ARBA" id="ARBA00012278"/>
    </source>
</evidence>
<dbReference type="GeneID" id="116292045"/>
<feature type="transmembrane region" description="Helical" evidence="12">
    <location>
        <begin position="134"/>
        <end position="153"/>
    </location>
</feature>
<feature type="domain" description="Vitamin K epoxide reductase" evidence="13">
    <location>
        <begin position="2"/>
        <end position="156"/>
    </location>
</feature>
<organism evidence="14 15">
    <name type="scientific">Actinia tenebrosa</name>
    <name type="common">Australian red waratah sea anemone</name>
    <dbReference type="NCBI Taxonomy" id="6105"/>
    <lineage>
        <taxon>Eukaryota</taxon>
        <taxon>Metazoa</taxon>
        <taxon>Cnidaria</taxon>
        <taxon>Anthozoa</taxon>
        <taxon>Hexacorallia</taxon>
        <taxon>Actiniaria</taxon>
        <taxon>Actiniidae</taxon>
        <taxon>Actinia</taxon>
    </lineage>
</organism>
<dbReference type="RefSeq" id="XP_031555145.1">
    <property type="nucleotide sequence ID" value="XM_031699285.1"/>
</dbReference>
<keyword evidence="5" id="KW-0874">Quinone</keyword>
<keyword evidence="8" id="KW-0560">Oxidoreductase</keyword>
<dbReference type="GO" id="GO:0047057">
    <property type="term" value="F:vitamin-K-epoxide reductase (warfarin-sensitive) activity"/>
    <property type="evidence" value="ECO:0007669"/>
    <property type="project" value="UniProtKB-EC"/>
</dbReference>
<dbReference type="KEGG" id="aten:116292045"/>
<dbReference type="InterPro" id="IPR042406">
    <property type="entry name" value="VKORC1/VKORC1L1"/>
</dbReference>
<evidence type="ECO:0000256" key="2">
    <source>
        <dbReference type="ARBA" id="ARBA00006214"/>
    </source>
</evidence>
<evidence type="ECO:0000256" key="10">
    <source>
        <dbReference type="ARBA" id="ARBA00023157"/>
    </source>
</evidence>
<dbReference type="CDD" id="cd12917">
    <property type="entry name" value="VKOR_euk"/>
    <property type="match status" value="1"/>
</dbReference>
<evidence type="ECO:0000256" key="12">
    <source>
        <dbReference type="SAM" id="Phobius"/>
    </source>
</evidence>
<gene>
    <name evidence="15" type="primary">LOC116292045</name>
</gene>
<feature type="transmembrane region" description="Helical" evidence="12">
    <location>
        <begin position="78"/>
        <end position="100"/>
    </location>
</feature>
<dbReference type="PANTHER" id="PTHR14519">
    <property type="entry name" value="VITAMIN K EPOXIDE REDUCTASE COMPLEX, SUBUNIT 1"/>
    <property type="match status" value="1"/>
</dbReference>
<evidence type="ECO:0000256" key="4">
    <source>
        <dbReference type="ARBA" id="ARBA00022692"/>
    </source>
</evidence>
<comment type="similarity">
    <text evidence="2">Belongs to the VKOR family.</text>
</comment>
<dbReference type="Gene3D" id="1.20.1440.130">
    <property type="entry name" value="VKOR domain"/>
    <property type="match status" value="1"/>
</dbReference>
<keyword evidence="4 12" id="KW-0812">Transmembrane</keyword>
<proteinExistence type="inferred from homology"/>
<dbReference type="Proteomes" id="UP000515163">
    <property type="component" value="Unplaced"/>
</dbReference>
<dbReference type="GO" id="GO:0005789">
    <property type="term" value="C:endoplasmic reticulum membrane"/>
    <property type="evidence" value="ECO:0007669"/>
    <property type="project" value="UniProtKB-SubCell"/>
</dbReference>
<dbReference type="SMART" id="SM00756">
    <property type="entry name" value="VKc"/>
    <property type="match status" value="1"/>
</dbReference>
<comment type="subcellular location">
    <subcellularLocation>
        <location evidence="1">Endoplasmic reticulum membrane</location>
        <topology evidence="1">Multi-pass membrane protein</topology>
    </subcellularLocation>
</comment>
<dbReference type="GO" id="GO:0042373">
    <property type="term" value="P:vitamin K metabolic process"/>
    <property type="evidence" value="ECO:0007669"/>
    <property type="project" value="InterPro"/>
</dbReference>
<protein>
    <recommendedName>
        <fullName evidence="3">vitamin-K-epoxide reductase (warfarin-sensitive)</fullName>
        <ecNumber evidence="3">1.17.4.4</ecNumber>
    </recommendedName>
</protein>
<keyword evidence="7 12" id="KW-1133">Transmembrane helix</keyword>
<keyword evidence="9 12" id="KW-0472">Membrane</keyword>
<dbReference type="InterPro" id="IPR012932">
    <property type="entry name" value="VKOR"/>
</dbReference>
<evidence type="ECO:0000256" key="7">
    <source>
        <dbReference type="ARBA" id="ARBA00022989"/>
    </source>
</evidence>
<dbReference type="EC" id="1.17.4.4" evidence="3"/>
<evidence type="ECO:0000256" key="5">
    <source>
        <dbReference type="ARBA" id="ARBA00022719"/>
    </source>
</evidence>
<dbReference type="AlphaFoldDB" id="A0A6P8HR82"/>
<dbReference type="InParanoid" id="A0A6P8HR82"/>
<keyword evidence="14" id="KW-1185">Reference proteome</keyword>